<proteinExistence type="predicted"/>
<protein>
    <submittedName>
        <fullName evidence="2">PucR family transcriptional regulator</fullName>
    </submittedName>
</protein>
<dbReference type="RefSeq" id="WP_221855133.1">
    <property type="nucleotide sequence ID" value="NZ_BAAAYV010000005.1"/>
</dbReference>
<dbReference type="InterPro" id="IPR051448">
    <property type="entry name" value="CdaR-like_regulators"/>
</dbReference>
<dbReference type="EMBL" id="BAAAYV010000005">
    <property type="protein sequence ID" value="GAA3653928.1"/>
    <property type="molecule type" value="Genomic_DNA"/>
</dbReference>
<dbReference type="Proteomes" id="UP001410795">
    <property type="component" value="Unassembled WGS sequence"/>
</dbReference>
<gene>
    <name evidence="2" type="ORF">GCM10022202_12380</name>
</gene>
<dbReference type="Gene3D" id="1.10.10.2840">
    <property type="entry name" value="PucR C-terminal helix-turn-helix domain"/>
    <property type="match status" value="1"/>
</dbReference>
<sequence length="502" mass="53400">MVSVLDLAALRAESAHGGVRHVAGPADGEWPAAALALTDEHLADDGGGRLAILATPLPAEPWRTDALLRRVRDRSYAALAVPGAEALGQGARRLADRIGLLVLEAERPFELAETCWRLALARDAVALEIVRRLVTVFRYPARDLRDLLAHLAAATGRGVALLDASGVLEEAGGELGPAAAAIDWERWTDLAEADDVSVASVRVDSPSRPGLRLAFFATGIRPSQLRALAVAADVAMPAVAARILIDEVAAVSDASVSADLLREFLELRGAHDADVERRMLERGWRQNGHHLGFRIVSRGRVDPHGLLRSVTAGLSTLGLEHHATVMGRGVTGWLRVVEAPAPGELEAAVGALRSLHESTRRAFNVATGVGSLQRDAPGLAATLGEAADAARIASDRSSTGWFVRVDTFGLEQLLLARTENDTFLPAAESLLAPLRGEDDVLLRTLAAYLDNESGIAATADALEVHRNTVSTRMQRIQELLGVDMGDPGSRLALHLACRALLR</sequence>
<accession>A0ABP7B9N6</accession>
<evidence type="ECO:0000313" key="3">
    <source>
        <dbReference type="Proteomes" id="UP001410795"/>
    </source>
</evidence>
<comment type="caution">
    <text evidence="2">The sequence shown here is derived from an EMBL/GenBank/DDBJ whole genome shotgun (WGS) entry which is preliminary data.</text>
</comment>
<feature type="domain" description="PucR C-terminal helix-turn-helix" evidence="1">
    <location>
        <begin position="441"/>
        <end position="499"/>
    </location>
</feature>
<dbReference type="InterPro" id="IPR025736">
    <property type="entry name" value="PucR_C-HTH_dom"/>
</dbReference>
<dbReference type="Pfam" id="PF13556">
    <property type="entry name" value="HTH_30"/>
    <property type="match status" value="1"/>
</dbReference>
<keyword evidence="3" id="KW-1185">Reference proteome</keyword>
<evidence type="ECO:0000313" key="2">
    <source>
        <dbReference type="EMBL" id="GAA3653928.1"/>
    </source>
</evidence>
<dbReference type="PANTHER" id="PTHR33744">
    <property type="entry name" value="CARBOHYDRATE DIACID REGULATOR"/>
    <property type="match status" value="1"/>
</dbReference>
<dbReference type="InterPro" id="IPR042070">
    <property type="entry name" value="PucR_C-HTH_sf"/>
</dbReference>
<dbReference type="PANTHER" id="PTHR33744:SF1">
    <property type="entry name" value="DNA-BINDING TRANSCRIPTIONAL ACTIVATOR ADER"/>
    <property type="match status" value="1"/>
</dbReference>
<organism evidence="2 3">
    <name type="scientific">Microbacterium marinilacus</name>
    <dbReference type="NCBI Taxonomy" id="415209"/>
    <lineage>
        <taxon>Bacteria</taxon>
        <taxon>Bacillati</taxon>
        <taxon>Actinomycetota</taxon>
        <taxon>Actinomycetes</taxon>
        <taxon>Micrococcales</taxon>
        <taxon>Microbacteriaceae</taxon>
        <taxon>Microbacterium</taxon>
    </lineage>
</organism>
<name>A0ABP7B9N6_9MICO</name>
<reference evidence="3" key="1">
    <citation type="journal article" date="2019" name="Int. J. Syst. Evol. Microbiol.">
        <title>The Global Catalogue of Microorganisms (GCM) 10K type strain sequencing project: providing services to taxonomists for standard genome sequencing and annotation.</title>
        <authorList>
            <consortium name="The Broad Institute Genomics Platform"/>
            <consortium name="The Broad Institute Genome Sequencing Center for Infectious Disease"/>
            <person name="Wu L."/>
            <person name="Ma J."/>
        </authorList>
    </citation>
    <scope>NUCLEOTIDE SEQUENCE [LARGE SCALE GENOMIC DNA]</scope>
    <source>
        <strain evidence="3">JCM 16546</strain>
    </source>
</reference>
<evidence type="ECO:0000259" key="1">
    <source>
        <dbReference type="Pfam" id="PF13556"/>
    </source>
</evidence>